<dbReference type="GO" id="GO:0005549">
    <property type="term" value="F:odorant binding"/>
    <property type="evidence" value="ECO:0007669"/>
    <property type="project" value="InterPro"/>
</dbReference>
<gene>
    <name evidence="11" type="ORF">BDFB_014760</name>
</gene>
<protein>
    <recommendedName>
        <fullName evidence="13">7tm 6 domain containing protein</fullName>
    </recommendedName>
</protein>
<dbReference type="Proteomes" id="UP000292052">
    <property type="component" value="Unassembled WGS sequence"/>
</dbReference>
<dbReference type="GO" id="GO:0007165">
    <property type="term" value="P:signal transduction"/>
    <property type="evidence" value="ECO:0007669"/>
    <property type="project" value="UniProtKB-KW"/>
</dbReference>
<dbReference type="GO" id="GO:0005886">
    <property type="term" value="C:plasma membrane"/>
    <property type="evidence" value="ECO:0007669"/>
    <property type="project" value="UniProtKB-SubCell"/>
</dbReference>
<evidence type="ECO:0008006" key="13">
    <source>
        <dbReference type="Google" id="ProtNLM"/>
    </source>
</evidence>
<evidence type="ECO:0000256" key="5">
    <source>
        <dbReference type="ARBA" id="ARBA00022725"/>
    </source>
</evidence>
<keyword evidence="5" id="KW-0552">Olfaction</keyword>
<evidence type="ECO:0000256" key="8">
    <source>
        <dbReference type="ARBA" id="ARBA00023170"/>
    </source>
</evidence>
<keyword evidence="2" id="KW-1003">Cell membrane</keyword>
<keyword evidence="6 10" id="KW-1133">Transmembrane helix</keyword>
<feature type="transmembrane region" description="Helical" evidence="10">
    <location>
        <begin position="87"/>
        <end position="104"/>
    </location>
</feature>
<feature type="transmembrane region" description="Helical" evidence="10">
    <location>
        <begin position="33"/>
        <end position="52"/>
    </location>
</feature>
<feature type="transmembrane region" description="Helical" evidence="10">
    <location>
        <begin position="139"/>
        <end position="159"/>
    </location>
</feature>
<evidence type="ECO:0000313" key="12">
    <source>
        <dbReference type="Proteomes" id="UP000292052"/>
    </source>
</evidence>
<evidence type="ECO:0000256" key="7">
    <source>
        <dbReference type="ARBA" id="ARBA00023136"/>
    </source>
</evidence>
<evidence type="ECO:0000256" key="3">
    <source>
        <dbReference type="ARBA" id="ARBA00022606"/>
    </source>
</evidence>
<evidence type="ECO:0000256" key="6">
    <source>
        <dbReference type="ARBA" id="ARBA00022989"/>
    </source>
</evidence>
<comment type="caution">
    <text evidence="11">The sequence shown here is derived from an EMBL/GenBank/DDBJ whole genome shotgun (WGS) entry which is preliminary data.</text>
</comment>
<keyword evidence="8" id="KW-0675">Receptor</keyword>
<dbReference type="EMBL" id="QDEB01036777">
    <property type="protein sequence ID" value="RZC39169.1"/>
    <property type="molecule type" value="Genomic_DNA"/>
</dbReference>
<comment type="subcellular location">
    <subcellularLocation>
        <location evidence="1">Cell membrane</location>
        <topology evidence="1">Multi-pass membrane protein</topology>
    </subcellularLocation>
</comment>
<keyword evidence="7 10" id="KW-0472">Membrane</keyword>
<feature type="transmembrane region" description="Helical" evidence="10">
    <location>
        <begin position="111"/>
        <end position="127"/>
    </location>
</feature>
<name>A0A482W338_ASBVE</name>
<evidence type="ECO:0000256" key="9">
    <source>
        <dbReference type="ARBA" id="ARBA00023224"/>
    </source>
</evidence>
<dbReference type="AlphaFoldDB" id="A0A482W338"/>
<evidence type="ECO:0000313" key="11">
    <source>
        <dbReference type="EMBL" id="RZC39169.1"/>
    </source>
</evidence>
<evidence type="ECO:0000256" key="4">
    <source>
        <dbReference type="ARBA" id="ARBA00022692"/>
    </source>
</evidence>
<dbReference type="GO" id="GO:0004984">
    <property type="term" value="F:olfactory receptor activity"/>
    <property type="evidence" value="ECO:0007669"/>
    <property type="project" value="InterPro"/>
</dbReference>
<dbReference type="InterPro" id="IPR004117">
    <property type="entry name" value="7tm6_olfct_rcpt"/>
</dbReference>
<evidence type="ECO:0000256" key="10">
    <source>
        <dbReference type="SAM" id="Phobius"/>
    </source>
</evidence>
<sequence length="166" mass="19594">MEILKKLMVTLNSDSFQPKNVRQISLFQPSLKFWKTVSILCWTMAYGSMFFWSTYPIFDNSVKKCRLPFLAWYPYNTKISPYYEITYVYQVFAIIFLATTAVSVDNLIAALNVYIGAQYYLTMYYTYMTSLVVPLTSEFFSFLSFIMAIIVEIFMYCWFGNEVKLK</sequence>
<keyword evidence="3" id="KW-0716">Sensory transduction</keyword>
<reference evidence="11 12" key="1">
    <citation type="submission" date="2017-03" db="EMBL/GenBank/DDBJ databases">
        <title>Genome of the blue death feigning beetle - Asbolus verrucosus.</title>
        <authorList>
            <person name="Rider S.D."/>
        </authorList>
    </citation>
    <scope>NUCLEOTIDE SEQUENCE [LARGE SCALE GENOMIC DNA]</scope>
    <source>
        <strain evidence="11">Butters</strain>
        <tissue evidence="11">Head and leg muscle</tissue>
    </source>
</reference>
<keyword evidence="12" id="KW-1185">Reference proteome</keyword>
<accession>A0A482W338</accession>
<dbReference type="PANTHER" id="PTHR21137:SF35">
    <property type="entry name" value="ODORANT RECEPTOR 19A-RELATED"/>
    <property type="match status" value="1"/>
</dbReference>
<proteinExistence type="predicted"/>
<feature type="non-terminal residue" evidence="11">
    <location>
        <position position="166"/>
    </location>
</feature>
<evidence type="ECO:0000256" key="2">
    <source>
        <dbReference type="ARBA" id="ARBA00022475"/>
    </source>
</evidence>
<dbReference type="PANTHER" id="PTHR21137">
    <property type="entry name" value="ODORANT RECEPTOR"/>
    <property type="match status" value="1"/>
</dbReference>
<evidence type="ECO:0000256" key="1">
    <source>
        <dbReference type="ARBA" id="ARBA00004651"/>
    </source>
</evidence>
<keyword evidence="4 10" id="KW-0812">Transmembrane</keyword>
<organism evidence="11 12">
    <name type="scientific">Asbolus verrucosus</name>
    <name type="common">Desert ironclad beetle</name>
    <dbReference type="NCBI Taxonomy" id="1661398"/>
    <lineage>
        <taxon>Eukaryota</taxon>
        <taxon>Metazoa</taxon>
        <taxon>Ecdysozoa</taxon>
        <taxon>Arthropoda</taxon>
        <taxon>Hexapoda</taxon>
        <taxon>Insecta</taxon>
        <taxon>Pterygota</taxon>
        <taxon>Neoptera</taxon>
        <taxon>Endopterygota</taxon>
        <taxon>Coleoptera</taxon>
        <taxon>Polyphaga</taxon>
        <taxon>Cucujiformia</taxon>
        <taxon>Tenebrionidae</taxon>
        <taxon>Pimeliinae</taxon>
        <taxon>Asbolus</taxon>
    </lineage>
</organism>
<keyword evidence="9" id="KW-0807">Transducer</keyword>
<dbReference type="OrthoDB" id="6596205at2759"/>